<dbReference type="Gramene" id="TKW16480">
    <property type="protein sequence ID" value="TKW16480"/>
    <property type="gene ID" value="SEVIR_5G302150v2"/>
</dbReference>
<proteinExistence type="predicted"/>
<dbReference type="AlphaFoldDB" id="A0A4U6UJS9"/>
<dbReference type="EMBL" id="CM016556">
    <property type="protein sequence ID" value="TKW16480.1"/>
    <property type="molecule type" value="Genomic_DNA"/>
</dbReference>
<accession>A0A4U6UJS9</accession>
<organism evidence="2 3">
    <name type="scientific">Setaria viridis</name>
    <name type="common">Green bristlegrass</name>
    <name type="synonym">Setaria italica subsp. viridis</name>
    <dbReference type="NCBI Taxonomy" id="4556"/>
    <lineage>
        <taxon>Eukaryota</taxon>
        <taxon>Viridiplantae</taxon>
        <taxon>Streptophyta</taxon>
        <taxon>Embryophyta</taxon>
        <taxon>Tracheophyta</taxon>
        <taxon>Spermatophyta</taxon>
        <taxon>Magnoliopsida</taxon>
        <taxon>Liliopsida</taxon>
        <taxon>Poales</taxon>
        <taxon>Poaceae</taxon>
        <taxon>PACMAD clade</taxon>
        <taxon>Panicoideae</taxon>
        <taxon>Panicodae</taxon>
        <taxon>Paniceae</taxon>
        <taxon>Cenchrinae</taxon>
        <taxon>Setaria</taxon>
    </lineage>
</organism>
<gene>
    <name evidence="2" type="ORF">SEVIR_5G302150v2</name>
</gene>
<dbReference type="Proteomes" id="UP000298652">
    <property type="component" value="Chromosome 5"/>
</dbReference>
<protein>
    <submittedName>
        <fullName evidence="2">Uncharacterized protein</fullName>
    </submittedName>
</protein>
<reference evidence="2" key="1">
    <citation type="submission" date="2019-03" db="EMBL/GenBank/DDBJ databases">
        <title>WGS assembly of Setaria viridis.</title>
        <authorList>
            <person name="Huang P."/>
            <person name="Jenkins J."/>
            <person name="Grimwood J."/>
            <person name="Barry K."/>
            <person name="Healey A."/>
            <person name="Mamidi S."/>
            <person name="Sreedasyam A."/>
            <person name="Shu S."/>
            <person name="Feldman M."/>
            <person name="Wu J."/>
            <person name="Yu Y."/>
            <person name="Chen C."/>
            <person name="Johnson J."/>
            <person name="Rokhsar D."/>
            <person name="Baxter I."/>
            <person name="Schmutz J."/>
            <person name="Brutnell T."/>
            <person name="Kellogg E."/>
        </authorList>
    </citation>
    <scope>NUCLEOTIDE SEQUENCE [LARGE SCALE GENOMIC DNA]</scope>
</reference>
<feature type="region of interest" description="Disordered" evidence="1">
    <location>
        <begin position="94"/>
        <end position="115"/>
    </location>
</feature>
<name>A0A4U6UJS9_SETVI</name>
<keyword evidence="3" id="KW-1185">Reference proteome</keyword>
<evidence type="ECO:0000256" key="1">
    <source>
        <dbReference type="SAM" id="MobiDB-lite"/>
    </source>
</evidence>
<evidence type="ECO:0000313" key="2">
    <source>
        <dbReference type="EMBL" id="TKW16480.1"/>
    </source>
</evidence>
<evidence type="ECO:0000313" key="3">
    <source>
        <dbReference type="Proteomes" id="UP000298652"/>
    </source>
</evidence>
<sequence length="167" mass="17859">MSCGSGQWRRSISSVPSASMPSWRRAHASMLECACSLAMPAGRRPLLSPLLFRPPAPAPLPCPLLATPPVAAWAACCPHLPSPASRLEPLAQLGGGGPRGAARRTGRTHESTVKEGLTSNVSEHQLVALGRRVPWRDMRRREGRQEAGKAAELCIRSCRSSSCPKHA</sequence>